<keyword evidence="2" id="KW-0732">Signal</keyword>
<name>A0A316H7F5_9SPHI</name>
<dbReference type="PROSITE" id="PS51257">
    <property type="entry name" value="PROKAR_LIPOPROTEIN"/>
    <property type="match status" value="1"/>
</dbReference>
<reference evidence="3 4" key="1">
    <citation type="submission" date="2018-05" db="EMBL/GenBank/DDBJ databases">
        <title>Genomic Encyclopedia of Archaeal and Bacterial Type Strains, Phase II (KMG-II): from individual species to whole genera.</title>
        <authorList>
            <person name="Goeker M."/>
        </authorList>
    </citation>
    <scope>NUCLEOTIDE SEQUENCE [LARGE SCALE GENOMIC DNA]</scope>
    <source>
        <strain evidence="3 4">DSM 19975</strain>
    </source>
</reference>
<evidence type="ECO:0000256" key="1">
    <source>
        <dbReference type="SAM" id="MobiDB-lite"/>
    </source>
</evidence>
<organism evidence="3 4">
    <name type="scientific">Mucilaginibacter oryzae</name>
    <dbReference type="NCBI Taxonomy" id="468058"/>
    <lineage>
        <taxon>Bacteria</taxon>
        <taxon>Pseudomonadati</taxon>
        <taxon>Bacteroidota</taxon>
        <taxon>Sphingobacteriia</taxon>
        <taxon>Sphingobacteriales</taxon>
        <taxon>Sphingobacteriaceae</taxon>
        <taxon>Mucilaginibacter</taxon>
    </lineage>
</organism>
<evidence type="ECO:0008006" key="5">
    <source>
        <dbReference type="Google" id="ProtNLM"/>
    </source>
</evidence>
<dbReference type="Proteomes" id="UP000245678">
    <property type="component" value="Unassembled WGS sequence"/>
</dbReference>
<evidence type="ECO:0000256" key="2">
    <source>
        <dbReference type="SAM" id="SignalP"/>
    </source>
</evidence>
<feature type="chain" id="PRO_5016456080" description="Pentapeptide MXKDX repeat protein" evidence="2">
    <location>
        <begin position="24"/>
        <end position="79"/>
    </location>
</feature>
<evidence type="ECO:0000313" key="3">
    <source>
        <dbReference type="EMBL" id="PWK77079.1"/>
    </source>
</evidence>
<sequence>MKNLKSILSVAAVVACLTVAAEAKTITAVADTNKMSKMDHKMAKKLKVSKMDHQMEKKSKKMDKMSNDKMDKKEGPGKM</sequence>
<feature type="compositionally biased region" description="Basic and acidic residues" evidence="1">
    <location>
        <begin position="49"/>
        <end position="79"/>
    </location>
</feature>
<dbReference type="AlphaFoldDB" id="A0A316H7F5"/>
<evidence type="ECO:0000313" key="4">
    <source>
        <dbReference type="Proteomes" id="UP000245678"/>
    </source>
</evidence>
<comment type="caution">
    <text evidence="3">The sequence shown here is derived from an EMBL/GenBank/DDBJ whole genome shotgun (WGS) entry which is preliminary data.</text>
</comment>
<feature type="signal peptide" evidence="2">
    <location>
        <begin position="1"/>
        <end position="23"/>
    </location>
</feature>
<dbReference type="EMBL" id="QGHA01000005">
    <property type="protein sequence ID" value="PWK77079.1"/>
    <property type="molecule type" value="Genomic_DNA"/>
</dbReference>
<gene>
    <name evidence="3" type="ORF">LX99_02889</name>
</gene>
<keyword evidence="4" id="KW-1185">Reference proteome</keyword>
<proteinExistence type="predicted"/>
<dbReference type="RefSeq" id="WP_146203128.1">
    <property type="nucleotide sequence ID" value="NZ_QGHA01000005.1"/>
</dbReference>
<accession>A0A316H7F5</accession>
<protein>
    <recommendedName>
        <fullName evidence="5">Pentapeptide MXKDX repeat protein</fullName>
    </recommendedName>
</protein>
<feature type="region of interest" description="Disordered" evidence="1">
    <location>
        <begin position="37"/>
        <end position="79"/>
    </location>
</feature>